<dbReference type="InterPro" id="IPR035923">
    <property type="entry name" value="TT1751-like_sf"/>
</dbReference>
<dbReference type="KEGG" id="haz:A9404_05525"/>
<dbReference type="OrthoDB" id="9814711at2"/>
<accession>A0A191ZGD2</accession>
<proteinExistence type="predicted"/>
<dbReference type="STRING" id="1860122.A9404_05525"/>
<protein>
    <recommendedName>
        <fullName evidence="4">DUF302 domain-containing protein</fullName>
    </recommendedName>
</protein>
<evidence type="ECO:0008006" key="4">
    <source>
        <dbReference type="Google" id="ProtNLM"/>
    </source>
</evidence>
<dbReference type="EMBL" id="CP016027">
    <property type="protein sequence ID" value="ANJ66912.1"/>
    <property type="molecule type" value="Genomic_DNA"/>
</dbReference>
<evidence type="ECO:0000313" key="3">
    <source>
        <dbReference type="Proteomes" id="UP000078596"/>
    </source>
</evidence>
<dbReference type="AlphaFoldDB" id="A0A191ZGD2"/>
<feature type="signal peptide" evidence="1">
    <location>
        <begin position="1"/>
        <end position="22"/>
    </location>
</feature>
<evidence type="ECO:0000313" key="2">
    <source>
        <dbReference type="EMBL" id="ANJ66912.1"/>
    </source>
</evidence>
<reference evidence="2 3" key="1">
    <citation type="submission" date="2016-06" db="EMBL/GenBank/DDBJ databases">
        <title>Insight into the functional genes involving in sulfur oxidation in Pearl River water.</title>
        <authorList>
            <person name="Luo J."/>
            <person name="Tan X."/>
            <person name="Lin W."/>
        </authorList>
    </citation>
    <scope>NUCLEOTIDE SEQUENCE [LARGE SCALE GENOMIC DNA]</scope>
    <source>
        <strain evidence="2 3">LS2</strain>
    </source>
</reference>
<dbReference type="RefSeq" id="WP_066099274.1">
    <property type="nucleotide sequence ID" value="NZ_CP016027.1"/>
</dbReference>
<dbReference type="SUPFAM" id="SSF103247">
    <property type="entry name" value="TT1751-like"/>
    <property type="match status" value="1"/>
</dbReference>
<feature type="chain" id="PRO_5008250360" description="DUF302 domain-containing protein" evidence="1">
    <location>
        <begin position="23"/>
        <end position="314"/>
    </location>
</feature>
<sequence length="314" mass="33403">MIKLLRVLLLFPLLLSLNAAHAAEGGLQPFIEGTTLSSGLSDATKTVVAALGKGGFDVVGRYSPVKNVTVISISSPSMLRNAAATERGGYGAALSVALESVDGKTFVTYMNPQYVAAGYRLANDNTDVAKALSTVLGNEKSFGAKPRPASELRNYQYTFGMETFTDPMDLGSFKGFQAGTQQIASRLRAGTDGVRLVYEIKIPGRDEVVFGVDLAGKNPDANGAKLVQSVDPGPAPHRYAFLPYEVVLRDRNAEGLNLRFRMALFFPDLPMMGSDASFFKLRDAPGAIQSVLRKALGGTVISDTTGSDNGFGSF</sequence>
<keyword evidence="1" id="KW-0732">Signal</keyword>
<organism evidence="2 3">
    <name type="scientific">Halothiobacillus diazotrophicus</name>
    <dbReference type="NCBI Taxonomy" id="1860122"/>
    <lineage>
        <taxon>Bacteria</taxon>
        <taxon>Pseudomonadati</taxon>
        <taxon>Pseudomonadota</taxon>
        <taxon>Gammaproteobacteria</taxon>
        <taxon>Chromatiales</taxon>
        <taxon>Halothiobacillaceae</taxon>
        <taxon>Halothiobacillus</taxon>
    </lineage>
</organism>
<name>A0A191ZGD2_9GAMM</name>
<dbReference type="Proteomes" id="UP000078596">
    <property type="component" value="Chromosome"/>
</dbReference>
<gene>
    <name evidence="2" type="ORF">A9404_05525</name>
</gene>
<evidence type="ECO:0000256" key="1">
    <source>
        <dbReference type="SAM" id="SignalP"/>
    </source>
</evidence>
<keyword evidence="3" id="KW-1185">Reference proteome</keyword>